<organism evidence="1 2">
    <name type="scientific">Penicillium alfredii</name>
    <dbReference type="NCBI Taxonomy" id="1506179"/>
    <lineage>
        <taxon>Eukaryota</taxon>
        <taxon>Fungi</taxon>
        <taxon>Dikarya</taxon>
        <taxon>Ascomycota</taxon>
        <taxon>Pezizomycotina</taxon>
        <taxon>Eurotiomycetes</taxon>
        <taxon>Eurotiomycetidae</taxon>
        <taxon>Eurotiales</taxon>
        <taxon>Aspergillaceae</taxon>
        <taxon>Penicillium</taxon>
    </lineage>
</organism>
<gene>
    <name evidence="1" type="ORF">NUU61_001554</name>
</gene>
<dbReference type="GeneID" id="81391304"/>
<evidence type="ECO:0000313" key="2">
    <source>
        <dbReference type="Proteomes" id="UP001141434"/>
    </source>
</evidence>
<dbReference type="Proteomes" id="UP001141434">
    <property type="component" value="Unassembled WGS sequence"/>
</dbReference>
<name>A0A9W9G4B4_9EURO</name>
<sequence>MAVVVLTILESSAATLLNSVPTKPTAFPQVESFEIFRDYRLPKIGAMKASVQPAVDSLLAAPMTQSLELYDCPGCTELVGRSSFIWLLREFGLGF</sequence>
<comment type="caution">
    <text evidence="1">The sequence shown here is derived from an EMBL/GenBank/DDBJ whole genome shotgun (WGS) entry which is preliminary data.</text>
</comment>
<proteinExistence type="predicted"/>
<reference evidence="1" key="1">
    <citation type="submission" date="2022-11" db="EMBL/GenBank/DDBJ databases">
        <authorList>
            <person name="Petersen C."/>
        </authorList>
    </citation>
    <scope>NUCLEOTIDE SEQUENCE</scope>
    <source>
        <strain evidence="1">IBT 34128</strain>
    </source>
</reference>
<dbReference type="EMBL" id="JAPMSZ010000002">
    <property type="protein sequence ID" value="KAJ5111924.1"/>
    <property type="molecule type" value="Genomic_DNA"/>
</dbReference>
<dbReference type="AlphaFoldDB" id="A0A9W9G4B4"/>
<protein>
    <submittedName>
        <fullName evidence="1">Uncharacterized protein</fullName>
    </submittedName>
</protein>
<accession>A0A9W9G4B4</accession>
<evidence type="ECO:0000313" key="1">
    <source>
        <dbReference type="EMBL" id="KAJ5111924.1"/>
    </source>
</evidence>
<reference evidence="1" key="2">
    <citation type="journal article" date="2023" name="IMA Fungus">
        <title>Comparative genomic study of the Penicillium genus elucidates a diverse pangenome and 15 lateral gene transfer events.</title>
        <authorList>
            <person name="Petersen C."/>
            <person name="Sorensen T."/>
            <person name="Nielsen M.R."/>
            <person name="Sondergaard T.E."/>
            <person name="Sorensen J.L."/>
            <person name="Fitzpatrick D.A."/>
            <person name="Frisvad J.C."/>
            <person name="Nielsen K.L."/>
        </authorList>
    </citation>
    <scope>NUCLEOTIDE SEQUENCE</scope>
    <source>
        <strain evidence="1">IBT 34128</strain>
    </source>
</reference>
<keyword evidence="2" id="KW-1185">Reference proteome</keyword>
<dbReference type="RefSeq" id="XP_056515403.1">
    <property type="nucleotide sequence ID" value="XM_056652136.1"/>
</dbReference>